<protein>
    <submittedName>
        <fullName evidence="2">Ribonuclease J</fullName>
    </submittedName>
</protein>
<accession>A0A1M5FLC7</accession>
<keyword evidence="3" id="KW-1185">Reference proteome</keyword>
<reference evidence="3" key="1">
    <citation type="submission" date="2016-11" db="EMBL/GenBank/DDBJ databases">
        <authorList>
            <person name="Varghese N."/>
            <person name="Submissions S."/>
        </authorList>
    </citation>
    <scope>NUCLEOTIDE SEQUENCE [LARGE SCALE GENOMIC DNA]</scope>
    <source>
        <strain evidence="3">DSM 29326</strain>
    </source>
</reference>
<dbReference type="OrthoDB" id="9803916at2"/>
<dbReference type="PANTHER" id="PTHR43694">
    <property type="entry name" value="RIBONUCLEASE J"/>
    <property type="match status" value="1"/>
</dbReference>
<name>A0A1M5FLC7_LOKAT</name>
<dbReference type="Gene3D" id="3.60.15.10">
    <property type="entry name" value="Ribonuclease Z/Hydroxyacylglutathione hydrolase-like"/>
    <property type="match status" value="2"/>
</dbReference>
<proteinExistence type="predicted"/>
<dbReference type="EMBL" id="FQUE01000022">
    <property type="protein sequence ID" value="SHF92397.1"/>
    <property type="molecule type" value="Genomic_DNA"/>
</dbReference>
<evidence type="ECO:0000313" key="2">
    <source>
        <dbReference type="EMBL" id="SHF92397.1"/>
    </source>
</evidence>
<dbReference type="Pfam" id="PF12706">
    <property type="entry name" value="Lactamase_B_2"/>
    <property type="match status" value="1"/>
</dbReference>
<gene>
    <name evidence="2" type="ORF">SAMN05444339_12214</name>
</gene>
<evidence type="ECO:0000313" key="3">
    <source>
        <dbReference type="Proteomes" id="UP000183987"/>
    </source>
</evidence>
<dbReference type="InterPro" id="IPR001279">
    <property type="entry name" value="Metallo-B-lactamas"/>
</dbReference>
<evidence type="ECO:0000259" key="1">
    <source>
        <dbReference type="SMART" id="SM00849"/>
    </source>
</evidence>
<sequence>MELILHRGADEIGGTCIEVIHTSGARLVLDAGRPLDAPSDATGLLPLTLDLTRPATVLICHAHQDHWGLIHDLPGGWPLWAGAASARLIEITCRFARQPLARPFLTWTQGQAFAVGPFRVTPILTDHSAFDASMLLIEADDQRILYSGDFRRHGRKGALVEQIMASPPRAIDVLIMEGTNLGIDKPVMTEASLENDVADLMAATPGRLFTAWSAQNVDRTVTLYRAAKRSGRTLVIDLYTAEVLEAIAEGTRLPRPGWDKLKVVVTRGLRNHYIAADRGDFVARMANGGLSAKALNGSRHVIMLRDGLVRDYRNKGVLLGPDDAFVWSMWRGYLAEDGLAHVWAKESGVTVHHMHTSGHASAADLEAFAAAIAPRHIVPVHGQNWHTAHPSFKGLQPLANGQTMIL</sequence>
<dbReference type="Proteomes" id="UP000183987">
    <property type="component" value="Unassembled WGS sequence"/>
</dbReference>
<dbReference type="SUPFAM" id="SSF56281">
    <property type="entry name" value="Metallo-hydrolase/oxidoreductase"/>
    <property type="match status" value="1"/>
</dbReference>
<dbReference type="InterPro" id="IPR011108">
    <property type="entry name" value="RMMBL"/>
</dbReference>
<dbReference type="InterPro" id="IPR036866">
    <property type="entry name" value="RibonucZ/Hydroxyglut_hydro"/>
</dbReference>
<dbReference type="RefSeq" id="WP_072858931.1">
    <property type="nucleotide sequence ID" value="NZ_FQUE01000022.1"/>
</dbReference>
<dbReference type="STRING" id="366533.SAMN05444339_12214"/>
<dbReference type="CDD" id="cd07732">
    <property type="entry name" value="metallo-hydrolase-like_MBL-fold"/>
    <property type="match status" value="1"/>
</dbReference>
<feature type="domain" description="Metallo-beta-lactamase" evidence="1">
    <location>
        <begin position="13"/>
        <end position="207"/>
    </location>
</feature>
<dbReference type="PANTHER" id="PTHR43694:SF1">
    <property type="entry name" value="RIBONUCLEASE J"/>
    <property type="match status" value="1"/>
</dbReference>
<dbReference type="AlphaFoldDB" id="A0A1M5FLC7"/>
<dbReference type="Pfam" id="PF07521">
    <property type="entry name" value="RMMBL"/>
    <property type="match status" value="1"/>
</dbReference>
<organism evidence="2 3">
    <name type="scientific">Loktanella atrilutea</name>
    <dbReference type="NCBI Taxonomy" id="366533"/>
    <lineage>
        <taxon>Bacteria</taxon>
        <taxon>Pseudomonadati</taxon>
        <taxon>Pseudomonadota</taxon>
        <taxon>Alphaproteobacteria</taxon>
        <taxon>Rhodobacterales</taxon>
        <taxon>Roseobacteraceae</taxon>
        <taxon>Loktanella</taxon>
    </lineage>
</organism>
<dbReference type="SMART" id="SM00849">
    <property type="entry name" value="Lactamase_B"/>
    <property type="match status" value="1"/>
</dbReference>